<reference evidence="2" key="1">
    <citation type="submission" date="2017-02" db="EMBL/GenBank/DDBJ databases">
        <authorList>
            <person name="Regsiter A."/>
            <person name="William W."/>
        </authorList>
    </citation>
    <scope>NUCLEOTIDE SEQUENCE</scope>
    <source>
        <strain evidence="2">BdmA 4</strain>
    </source>
</reference>
<feature type="domain" description="Pyridoxamine 5'-phosphate oxidase N-terminal" evidence="1">
    <location>
        <begin position="9"/>
        <end position="132"/>
    </location>
</feature>
<gene>
    <name evidence="2" type="ORF">SPIRO4BDMA_50528</name>
</gene>
<evidence type="ECO:0000259" key="1">
    <source>
        <dbReference type="Pfam" id="PF01243"/>
    </source>
</evidence>
<dbReference type="InterPro" id="IPR012349">
    <property type="entry name" value="Split_barrel_FMN-bd"/>
</dbReference>
<sequence length="152" mass="17303">MDKYAVLNEVRSLIDEVKFGVLATVDADGYPHQRWMSPVLLPRFPGSLFCVTSEKFGKIAQLEKNPQVSWIFQSMGLDRVATVQGRVEIVRDPMLAAEVQEAIGPRLRVFWKYAEDPSKLVVLETTIEEYQFFAPLKSINEYVKAKAVSYES</sequence>
<protein>
    <recommendedName>
        <fullName evidence="1">Pyridoxamine 5'-phosphate oxidase N-terminal domain-containing protein</fullName>
    </recommendedName>
</protein>
<dbReference type="PANTHER" id="PTHR34818:SF1">
    <property type="entry name" value="PROTEIN BLI-3"/>
    <property type="match status" value="1"/>
</dbReference>
<organism evidence="2">
    <name type="scientific">uncultured spirochete</name>
    <dbReference type="NCBI Taxonomy" id="156406"/>
    <lineage>
        <taxon>Bacteria</taxon>
        <taxon>Pseudomonadati</taxon>
        <taxon>Spirochaetota</taxon>
        <taxon>Spirochaetia</taxon>
        <taxon>Spirochaetales</taxon>
        <taxon>environmental samples</taxon>
    </lineage>
</organism>
<dbReference type="Pfam" id="PF01243">
    <property type="entry name" value="PNPOx_N"/>
    <property type="match status" value="1"/>
</dbReference>
<dbReference type="EMBL" id="FWDO01000005">
    <property type="protein sequence ID" value="SLM19013.1"/>
    <property type="molecule type" value="Genomic_DNA"/>
</dbReference>
<dbReference type="InterPro" id="IPR011576">
    <property type="entry name" value="Pyridox_Oxase_N"/>
</dbReference>
<dbReference type="AlphaFoldDB" id="A0A3P3XSX4"/>
<dbReference type="SUPFAM" id="SSF50475">
    <property type="entry name" value="FMN-binding split barrel"/>
    <property type="match status" value="1"/>
</dbReference>
<evidence type="ECO:0000313" key="2">
    <source>
        <dbReference type="EMBL" id="SLM19013.1"/>
    </source>
</evidence>
<name>A0A3P3XSX4_9SPIR</name>
<dbReference type="Gene3D" id="2.30.110.10">
    <property type="entry name" value="Electron Transport, Fmn-binding Protein, Chain A"/>
    <property type="match status" value="1"/>
</dbReference>
<accession>A0A3P3XSX4</accession>
<dbReference type="PANTHER" id="PTHR34818">
    <property type="entry name" value="PROTEIN BLI-3"/>
    <property type="match status" value="1"/>
</dbReference>
<dbReference type="InterPro" id="IPR052917">
    <property type="entry name" value="Stress-Dev_Protein"/>
</dbReference>
<proteinExistence type="predicted"/>